<evidence type="ECO:0000256" key="6">
    <source>
        <dbReference type="ARBA" id="ARBA00023235"/>
    </source>
</evidence>
<reference evidence="11 12" key="1">
    <citation type="submission" date="2020-02" db="EMBL/GenBank/DDBJ databases">
        <title>Genomic and physiological characterization of two novel Nitrospinaceae genera.</title>
        <authorList>
            <person name="Mueller A.J."/>
            <person name="Jung M.-Y."/>
            <person name="Strachan C.R."/>
            <person name="Herbold C.W."/>
            <person name="Kirkegaard R.H."/>
            <person name="Daims H."/>
        </authorList>
    </citation>
    <scope>NUCLEOTIDE SEQUENCE [LARGE SCALE GENOMIC DNA]</scope>
    <source>
        <strain evidence="11">EB</strain>
    </source>
</reference>
<dbReference type="KEGG" id="nli:G3M70_09935"/>
<keyword evidence="5" id="KW-0448">Lipopolysaccharide biosynthesis</keyword>
<dbReference type="AlphaFoldDB" id="A0A7T0BWE8"/>
<dbReference type="EMBL" id="CP048685">
    <property type="protein sequence ID" value="QPJ62173.1"/>
    <property type="molecule type" value="Genomic_DNA"/>
</dbReference>
<dbReference type="InterPro" id="IPR013692">
    <property type="entry name" value="CapD_C"/>
</dbReference>
<evidence type="ECO:0000256" key="8">
    <source>
        <dbReference type="ARBA" id="ARBA00033067"/>
    </source>
</evidence>
<dbReference type="CDD" id="cd05237">
    <property type="entry name" value="UDP_invert_4-6DH_SDR_e"/>
    <property type="match status" value="1"/>
</dbReference>
<dbReference type="PANTHER" id="PTHR43318">
    <property type="entry name" value="UDP-N-ACETYLGLUCOSAMINE 4,6-DEHYDRATASE"/>
    <property type="match status" value="1"/>
</dbReference>
<evidence type="ECO:0000313" key="11">
    <source>
        <dbReference type="EMBL" id="QPJ62173.1"/>
    </source>
</evidence>
<dbReference type="InterPro" id="IPR051203">
    <property type="entry name" value="Polysaccharide_Synthase-Rel"/>
</dbReference>
<keyword evidence="6" id="KW-0413">Isomerase</keyword>
<dbReference type="SUPFAM" id="SSF51735">
    <property type="entry name" value="NAD(P)-binding Rossmann-fold domains"/>
    <property type="match status" value="1"/>
</dbReference>
<dbReference type="Proteomes" id="UP000594688">
    <property type="component" value="Chromosome"/>
</dbReference>
<evidence type="ECO:0000259" key="10">
    <source>
        <dbReference type="Pfam" id="PF08485"/>
    </source>
</evidence>
<dbReference type="Pfam" id="PF02719">
    <property type="entry name" value="Polysacc_synt_2"/>
    <property type="match status" value="1"/>
</dbReference>
<evidence type="ECO:0000259" key="9">
    <source>
        <dbReference type="Pfam" id="PF02719"/>
    </source>
</evidence>
<comment type="catalytic activity">
    <reaction evidence="1">
        <text>UDP-alpha-D-glucose = UDP-alpha-D-galactose</text>
        <dbReference type="Rhea" id="RHEA:22168"/>
        <dbReference type="ChEBI" id="CHEBI:58885"/>
        <dbReference type="ChEBI" id="CHEBI:66914"/>
        <dbReference type="EC" id="5.1.3.2"/>
    </reaction>
</comment>
<evidence type="ECO:0000256" key="2">
    <source>
        <dbReference type="ARBA" id="ARBA00007430"/>
    </source>
</evidence>
<evidence type="ECO:0000313" key="12">
    <source>
        <dbReference type="Proteomes" id="UP000594688"/>
    </source>
</evidence>
<dbReference type="InterPro" id="IPR036291">
    <property type="entry name" value="NAD(P)-bd_dom_sf"/>
</dbReference>
<name>A0A7T0BWE8_9BACT</name>
<sequence>MFKGKTVLITGGTGSFGNQMVHYLLKKDCQEIRIFSRDENKQDGMRTDLNNPRLKFFLGDIREKQTLDEAMRGVDLVFHAAALKQVPSCEFFPMEAVKTNVLGSRNVIQSAVEHRVQSLVCLSTDKAVYPVNTMGMSKALMEKTAQAASRELKSDDTIITCVRYGNVIHSRGSVIPLFIKQIREGKPLTVTEPTMTRFFMTLENAIHLVEFAFAKGQQGDLFIRKAPASDLNTLVEAVKRVFKAENPVDIIGMRHSEKMHETLANQDELSRAEDLGDFYRIKMDNRDLNYEKYLTEGEPARSDLADFSSKVARQLSVEEIEQLLLSQPEIQDYLKEMNPG</sequence>
<evidence type="ECO:0000256" key="7">
    <source>
        <dbReference type="ARBA" id="ARBA00031367"/>
    </source>
</evidence>
<dbReference type="PANTHER" id="PTHR43318:SF2">
    <property type="entry name" value="UDP-N-ACETYLGLUCOSAMINE 4,6-DEHYDRATASE (INVERTING)"/>
    <property type="match status" value="1"/>
</dbReference>
<protein>
    <recommendedName>
        <fullName evidence="4">UDP-glucose 4-epimerase</fullName>
        <ecNumber evidence="3">5.1.3.2</ecNumber>
    </recommendedName>
    <alternativeName>
        <fullName evidence="8">Galactowaldenase</fullName>
    </alternativeName>
    <alternativeName>
        <fullName evidence="7">UDP-galactose 4-epimerase</fullName>
    </alternativeName>
</protein>
<accession>A0A7T0BWE8</accession>
<dbReference type="GO" id="GO:0009103">
    <property type="term" value="P:lipopolysaccharide biosynthetic process"/>
    <property type="evidence" value="ECO:0007669"/>
    <property type="project" value="UniProtKB-KW"/>
</dbReference>
<evidence type="ECO:0000256" key="4">
    <source>
        <dbReference type="ARBA" id="ARBA00018569"/>
    </source>
</evidence>
<evidence type="ECO:0000256" key="1">
    <source>
        <dbReference type="ARBA" id="ARBA00000083"/>
    </source>
</evidence>
<evidence type="ECO:0000256" key="5">
    <source>
        <dbReference type="ARBA" id="ARBA00022985"/>
    </source>
</evidence>
<organism evidence="11 12">
    <name type="scientific">Candidatus Nitronauta litoralis</name>
    <dbReference type="NCBI Taxonomy" id="2705533"/>
    <lineage>
        <taxon>Bacteria</taxon>
        <taxon>Pseudomonadati</taxon>
        <taxon>Nitrospinota/Tectimicrobiota group</taxon>
        <taxon>Nitrospinota</taxon>
        <taxon>Nitrospinia</taxon>
        <taxon>Nitrospinales</taxon>
        <taxon>Nitrospinaceae</taxon>
        <taxon>Candidatus Nitronauta</taxon>
    </lineage>
</organism>
<dbReference type="Pfam" id="PF08485">
    <property type="entry name" value="Polysacc_syn_2C"/>
    <property type="match status" value="1"/>
</dbReference>
<feature type="domain" description="UDP-glucose 4-epimerase CapD C-terminal" evidence="10">
    <location>
        <begin position="284"/>
        <end position="331"/>
    </location>
</feature>
<comment type="similarity">
    <text evidence="2">Belongs to the polysaccharide synthase family.</text>
</comment>
<gene>
    <name evidence="11" type="ORF">G3M70_09935</name>
</gene>
<evidence type="ECO:0000256" key="3">
    <source>
        <dbReference type="ARBA" id="ARBA00013189"/>
    </source>
</evidence>
<dbReference type="GO" id="GO:0003978">
    <property type="term" value="F:UDP-glucose 4-epimerase activity"/>
    <property type="evidence" value="ECO:0007669"/>
    <property type="project" value="UniProtKB-EC"/>
</dbReference>
<proteinExistence type="inferred from homology"/>
<dbReference type="EC" id="5.1.3.2" evidence="3"/>
<dbReference type="InterPro" id="IPR003869">
    <property type="entry name" value="Polysac_CapD-like"/>
</dbReference>
<dbReference type="Gene3D" id="3.40.50.720">
    <property type="entry name" value="NAD(P)-binding Rossmann-like Domain"/>
    <property type="match status" value="1"/>
</dbReference>
<feature type="domain" description="Polysaccharide biosynthesis protein CapD-like" evidence="9">
    <location>
        <begin position="7"/>
        <end position="282"/>
    </location>
</feature>